<dbReference type="AlphaFoldDB" id="A0A9X2WF02"/>
<evidence type="ECO:0000256" key="5">
    <source>
        <dbReference type="ARBA" id="ARBA00023136"/>
    </source>
</evidence>
<gene>
    <name evidence="7" type="ORF">NYR02_09355</name>
</gene>
<dbReference type="EMBL" id="JAOANI010000015">
    <property type="protein sequence ID" value="MCT7359226.1"/>
    <property type="molecule type" value="Genomic_DNA"/>
</dbReference>
<dbReference type="Pfam" id="PF03279">
    <property type="entry name" value="Lip_A_acyltrans"/>
    <property type="match status" value="1"/>
</dbReference>
<name>A0A9X2WF02_9GAMM</name>
<keyword evidence="4" id="KW-0808">Transferase</keyword>
<accession>A0A9X2WF02</accession>
<evidence type="ECO:0000256" key="6">
    <source>
        <dbReference type="ARBA" id="ARBA00023315"/>
    </source>
</evidence>
<evidence type="ECO:0000256" key="2">
    <source>
        <dbReference type="ARBA" id="ARBA00022475"/>
    </source>
</evidence>
<evidence type="ECO:0000313" key="7">
    <source>
        <dbReference type="EMBL" id="MCT7359226.1"/>
    </source>
</evidence>
<sequence length="302" mass="33770">MLKSLLGYILIGLIKLVGLTPLKTAQKLGRGIGWLLWFFRSRAREVTRVNLRLCYPDMAPEQCDQLARDALLHSGMTAAEMGPFWGYSQQEGLKLLNKVHGGELLDRALADEQGVLLLIPHQGNWELTNNFISGQTPVTFMYRPLKNQVFNDWMVKRREMLGCNLVPTTGAGVKTLFDVLQSGGVVGFLPDQEPKRRSGVFVPFMSVPALTPKLPGELLRKTGAIALMLCVVRLPESQGFDIHISEPPSDIYADDPEVSATAMNLAIERCIALCPEQYQWEYKRFKHRPEHALNPYAKAGVP</sequence>
<reference evidence="7" key="1">
    <citation type="journal article" date="2022" name="Front. Microbiol.">
        <title>Genome-based taxonomic rearrangement of Oceanobacter-related bacteria including the description of Thalassolituus hydrocarbonoclasticus sp. nov. and Thalassolituus pacificus sp. nov. and emended description of the genus Thalassolituus.</title>
        <authorList>
            <person name="Dong C."/>
            <person name="Wei L."/>
            <person name="Wang J."/>
            <person name="Lai Q."/>
            <person name="Huang Z."/>
            <person name="Shao Z."/>
        </authorList>
    </citation>
    <scope>NUCLEOTIDE SEQUENCE</scope>
    <source>
        <strain evidence="7">59MF3M-4</strain>
    </source>
</reference>
<dbReference type="Proteomes" id="UP001147830">
    <property type="component" value="Unassembled WGS sequence"/>
</dbReference>
<dbReference type="InterPro" id="IPR004960">
    <property type="entry name" value="LipA_acyltrans"/>
</dbReference>
<keyword evidence="5" id="KW-0472">Membrane</keyword>
<reference evidence="7" key="2">
    <citation type="submission" date="2022-08" db="EMBL/GenBank/DDBJ databases">
        <authorList>
            <person name="Dong C."/>
        </authorList>
    </citation>
    <scope>NUCLEOTIDE SEQUENCE</scope>
    <source>
        <strain evidence="7">59MF3M-4</strain>
    </source>
</reference>
<dbReference type="PIRSF" id="PIRSF026649">
    <property type="entry name" value="MsbB"/>
    <property type="match status" value="1"/>
</dbReference>
<protein>
    <submittedName>
        <fullName evidence="7">Lysophospholipid acyltransferase family protein</fullName>
    </submittedName>
</protein>
<dbReference type="CDD" id="cd07984">
    <property type="entry name" value="LPLAT_LABLAT-like"/>
    <property type="match status" value="1"/>
</dbReference>
<dbReference type="GO" id="GO:0009247">
    <property type="term" value="P:glycolipid biosynthetic process"/>
    <property type="evidence" value="ECO:0007669"/>
    <property type="project" value="UniProtKB-ARBA"/>
</dbReference>
<evidence type="ECO:0000256" key="3">
    <source>
        <dbReference type="ARBA" id="ARBA00022519"/>
    </source>
</evidence>
<evidence type="ECO:0000256" key="4">
    <source>
        <dbReference type="ARBA" id="ARBA00022679"/>
    </source>
</evidence>
<dbReference type="GO" id="GO:0016746">
    <property type="term" value="F:acyltransferase activity"/>
    <property type="evidence" value="ECO:0007669"/>
    <property type="project" value="UniProtKB-KW"/>
</dbReference>
<dbReference type="PANTHER" id="PTHR30606:SF10">
    <property type="entry name" value="PHOSPHATIDYLINOSITOL MANNOSIDE ACYLTRANSFERASE"/>
    <property type="match status" value="1"/>
</dbReference>
<evidence type="ECO:0000256" key="1">
    <source>
        <dbReference type="ARBA" id="ARBA00004533"/>
    </source>
</evidence>
<comment type="subcellular location">
    <subcellularLocation>
        <location evidence="1">Cell inner membrane</location>
    </subcellularLocation>
</comment>
<keyword evidence="6 7" id="KW-0012">Acyltransferase</keyword>
<comment type="caution">
    <text evidence="7">The sequence shown here is derived from an EMBL/GenBank/DDBJ whole genome shotgun (WGS) entry which is preliminary data.</text>
</comment>
<dbReference type="PANTHER" id="PTHR30606">
    <property type="entry name" value="LIPID A BIOSYNTHESIS LAUROYL ACYLTRANSFERASE"/>
    <property type="match status" value="1"/>
</dbReference>
<keyword evidence="2" id="KW-1003">Cell membrane</keyword>
<evidence type="ECO:0000313" key="8">
    <source>
        <dbReference type="Proteomes" id="UP001147830"/>
    </source>
</evidence>
<dbReference type="RefSeq" id="WP_260976098.1">
    <property type="nucleotide sequence ID" value="NZ_JAOANI010000015.1"/>
</dbReference>
<organism evidence="7 8">
    <name type="scientific">Thalassolituus pacificus</name>
    <dbReference type="NCBI Taxonomy" id="2975440"/>
    <lineage>
        <taxon>Bacteria</taxon>
        <taxon>Pseudomonadati</taxon>
        <taxon>Pseudomonadota</taxon>
        <taxon>Gammaproteobacteria</taxon>
        <taxon>Oceanospirillales</taxon>
        <taxon>Oceanospirillaceae</taxon>
        <taxon>Thalassolituus</taxon>
    </lineage>
</organism>
<keyword evidence="3" id="KW-0997">Cell inner membrane</keyword>
<proteinExistence type="predicted"/>
<dbReference type="GO" id="GO:0005886">
    <property type="term" value="C:plasma membrane"/>
    <property type="evidence" value="ECO:0007669"/>
    <property type="project" value="UniProtKB-SubCell"/>
</dbReference>
<keyword evidence="8" id="KW-1185">Reference proteome</keyword>